<evidence type="ECO:0000313" key="1">
    <source>
        <dbReference type="EMBL" id="KAI4313152.1"/>
    </source>
</evidence>
<proteinExistence type="predicted"/>
<keyword evidence="2" id="KW-1185">Reference proteome</keyword>
<name>A0ACB9LQ76_BAUVA</name>
<dbReference type="Proteomes" id="UP000828941">
    <property type="component" value="Chromosome 11"/>
</dbReference>
<reference evidence="1 2" key="1">
    <citation type="journal article" date="2022" name="DNA Res.">
        <title>Chromosomal-level genome assembly of the orchid tree Bauhinia variegata (Leguminosae; Cercidoideae) supports the allotetraploid origin hypothesis of Bauhinia.</title>
        <authorList>
            <person name="Zhong Y."/>
            <person name="Chen Y."/>
            <person name="Zheng D."/>
            <person name="Pang J."/>
            <person name="Liu Y."/>
            <person name="Luo S."/>
            <person name="Meng S."/>
            <person name="Qian L."/>
            <person name="Wei D."/>
            <person name="Dai S."/>
            <person name="Zhou R."/>
        </authorList>
    </citation>
    <scope>NUCLEOTIDE SEQUENCE [LARGE SCALE GENOMIC DNA]</scope>
    <source>
        <strain evidence="1">BV-YZ2020</strain>
    </source>
</reference>
<protein>
    <submittedName>
        <fullName evidence="1">Uncharacterized protein</fullName>
    </submittedName>
</protein>
<accession>A0ACB9LQ76</accession>
<sequence length="323" mass="36652">MAPYRMAPSKLAELRRQLQDLLDSGYIQPSKAPYGAPILFQKKKDGSLQKCSNITRVCLDKATRKMKKWVDTRCCPLEFKEGDMVLLKLLPNQFKSLWKEYKGLVKRYEGPFPIIKRVGKVTYQLQLPPRLKIHSVVHVSLLKKYNIDEEVPSRNISTHAPTAVITESDREEEKILSHQVIRKRTMPPNIEYLVKWKGFPDHVAIPRSHSTLQGRRRDKDVERLSGGESRPTQNPYKKCILPNEVDLTARINALQKLIPPENRMADGTPTQPNSSSTTTLRKENHQPDNFSNTGEQTIESVTSQTGIIAGNYSGLVNLGCANI</sequence>
<organism evidence="1 2">
    <name type="scientific">Bauhinia variegata</name>
    <name type="common">Purple orchid tree</name>
    <name type="synonym">Phanera variegata</name>
    <dbReference type="NCBI Taxonomy" id="167791"/>
    <lineage>
        <taxon>Eukaryota</taxon>
        <taxon>Viridiplantae</taxon>
        <taxon>Streptophyta</taxon>
        <taxon>Embryophyta</taxon>
        <taxon>Tracheophyta</taxon>
        <taxon>Spermatophyta</taxon>
        <taxon>Magnoliopsida</taxon>
        <taxon>eudicotyledons</taxon>
        <taxon>Gunneridae</taxon>
        <taxon>Pentapetalae</taxon>
        <taxon>rosids</taxon>
        <taxon>fabids</taxon>
        <taxon>Fabales</taxon>
        <taxon>Fabaceae</taxon>
        <taxon>Cercidoideae</taxon>
        <taxon>Cercideae</taxon>
        <taxon>Bauhiniinae</taxon>
        <taxon>Bauhinia</taxon>
    </lineage>
</organism>
<dbReference type="EMBL" id="CM039436">
    <property type="protein sequence ID" value="KAI4313152.1"/>
    <property type="molecule type" value="Genomic_DNA"/>
</dbReference>
<evidence type="ECO:0000313" key="2">
    <source>
        <dbReference type="Proteomes" id="UP000828941"/>
    </source>
</evidence>
<comment type="caution">
    <text evidence="1">The sequence shown here is derived from an EMBL/GenBank/DDBJ whole genome shotgun (WGS) entry which is preliminary data.</text>
</comment>
<gene>
    <name evidence="1" type="ORF">L6164_026156</name>
</gene>